<accession>A0A372GJF6</accession>
<reference evidence="1 2" key="1">
    <citation type="submission" date="2018-08" db="EMBL/GenBank/DDBJ databases">
        <title>Actinomadura spongicola sp. nov., isolated from marine sponge Leucetta chagosensis.</title>
        <authorList>
            <person name="Li L."/>
            <person name="Lin H.W."/>
        </authorList>
    </citation>
    <scope>NUCLEOTIDE SEQUENCE [LARGE SCALE GENOMIC DNA]</scope>
    <source>
        <strain evidence="1 2">LHW52907</strain>
    </source>
</reference>
<evidence type="ECO:0008006" key="3">
    <source>
        <dbReference type="Google" id="ProtNLM"/>
    </source>
</evidence>
<proteinExistence type="predicted"/>
<dbReference type="SUPFAM" id="SSF140453">
    <property type="entry name" value="EsxAB dimer-like"/>
    <property type="match status" value="1"/>
</dbReference>
<dbReference type="InterPro" id="IPR036689">
    <property type="entry name" value="ESAT-6-like_sf"/>
</dbReference>
<dbReference type="AlphaFoldDB" id="A0A372GJF6"/>
<organism evidence="1 2">
    <name type="scientific">Actinomadura spongiicola</name>
    <dbReference type="NCBI Taxonomy" id="2303421"/>
    <lineage>
        <taxon>Bacteria</taxon>
        <taxon>Bacillati</taxon>
        <taxon>Actinomycetota</taxon>
        <taxon>Actinomycetes</taxon>
        <taxon>Streptosporangiales</taxon>
        <taxon>Thermomonosporaceae</taxon>
        <taxon>Actinomadura</taxon>
    </lineage>
</organism>
<dbReference type="Proteomes" id="UP000262882">
    <property type="component" value="Unassembled WGS sequence"/>
</dbReference>
<comment type="caution">
    <text evidence="1">The sequence shown here is derived from an EMBL/GenBank/DDBJ whole genome shotgun (WGS) entry which is preliminary data.</text>
</comment>
<protein>
    <recommendedName>
        <fullName evidence="3">WXG100 family type VII secretion target</fullName>
    </recommendedName>
</protein>
<dbReference type="OrthoDB" id="3826998at2"/>
<dbReference type="RefSeq" id="WP_117399350.1">
    <property type="nucleotide sequence ID" value="NZ_QVNQ01000003.1"/>
</dbReference>
<dbReference type="EMBL" id="QVNQ01000003">
    <property type="protein sequence ID" value="RFS85494.1"/>
    <property type="molecule type" value="Genomic_DNA"/>
</dbReference>
<gene>
    <name evidence="1" type="ORF">D0T12_10705</name>
</gene>
<evidence type="ECO:0000313" key="2">
    <source>
        <dbReference type="Proteomes" id="UP000262882"/>
    </source>
</evidence>
<sequence length="111" mass="11621">MGRWDQGQNTLIHLAKQTGASGEELAGLVRQLIVAAEPLSGKFNGAGKAAFDSFKARSDQICADLKGGLDRVNTGQLGMERAFSGGDQEMADEGSRAMGAANFDGAKFRTA</sequence>
<keyword evidence="2" id="KW-1185">Reference proteome</keyword>
<evidence type="ECO:0000313" key="1">
    <source>
        <dbReference type="EMBL" id="RFS85494.1"/>
    </source>
</evidence>
<name>A0A372GJF6_9ACTN</name>